<evidence type="ECO:0000313" key="9">
    <source>
        <dbReference type="Proteomes" id="UP001652582"/>
    </source>
</evidence>
<keyword evidence="5 8" id="KW-0472">Membrane</keyword>
<keyword evidence="9" id="KW-1185">Reference proteome</keyword>
<evidence type="ECO:0000256" key="2">
    <source>
        <dbReference type="ARBA" id="ARBA00022475"/>
    </source>
</evidence>
<evidence type="ECO:0000256" key="3">
    <source>
        <dbReference type="ARBA" id="ARBA00022692"/>
    </source>
</evidence>
<keyword evidence="3 8" id="KW-0812">Transmembrane</keyword>
<protein>
    <submittedName>
        <fullName evidence="10">Uncharacterized protein LOC112056378</fullName>
    </submittedName>
</protein>
<dbReference type="Proteomes" id="UP001652582">
    <property type="component" value="Chromosome 18"/>
</dbReference>
<dbReference type="Gene3D" id="3.40.190.10">
    <property type="entry name" value="Periplasmic binding protein-like II"/>
    <property type="match status" value="1"/>
</dbReference>
<evidence type="ECO:0000256" key="4">
    <source>
        <dbReference type="ARBA" id="ARBA00022989"/>
    </source>
</evidence>
<dbReference type="PANTHER" id="PTHR42643:SF30">
    <property type="entry name" value="IONOTROPIC RECEPTOR 40A-RELATED"/>
    <property type="match status" value="1"/>
</dbReference>
<feature type="transmembrane region" description="Helical" evidence="8">
    <location>
        <begin position="377"/>
        <end position="395"/>
    </location>
</feature>
<dbReference type="KEGG" id="bany:112056378"/>
<evidence type="ECO:0000256" key="7">
    <source>
        <dbReference type="ARBA" id="ARBA00023180"/>
    </source>
</evidence>
<feature type="transmembrane region" description="Helical" evidence="8">
    <location>
        <begin position="316"/>
        <end position="334"/>
    </location>
</feature>
<evidence type="ECO:0000256" key="8">
    <source>
        <dbReference type="SAM" id="Phobius"/>
    </source>
</evidence>
<reference evidence="10" key="1">
    <citation type="submission" date="2025-08" db="UniProtKB">
        <authorList>
            <consortium name="RefSeq"/>
        </authorList>
    </citation>
    <scope>IDENTIFICATION</scope>
</reference>
<feature type="transmembrane region" description="Helical" evidence="8">
    <location>
        <begin position="355"/>
        <end position="371"/>
    </location>
</feature>
<proteinExistence type="predicted"/>
<keyword evidence="7" id="KW-0325">Glycoprotein</keyword>
<name>A0A6J1P0Q0_BICAN</name>
<accession>A0A6J1P0Q0</accession>
<organism evidence="9 10">
    <name type="scientific">Bicyclus anynana</name>
    <name type="common">Squinting bush brown butterfly</name>
    <dbReference type="NCBI Taxonomy" id="110368"/>
    <lineage>
        <taxon>Eukaryota</taxon>
        <taxon>Metazoa</taxon>
        <taxon>Ecdysozoa</taxon>
        <taxon>Arthropoda</taxon>
        <taxon>Hexapoda</taxon>
        <taxon>Insecta</taxon>
        <taxon>Pterygota</taxon>
        <taxon>Neoptera</taxon>
        <taxon>Endopterygota</taxon>
        <taxon>Lepidoptera</taxon>
        <taxon>Glossata</taxon>
        <taxon>Ditrysia</taxon>
        <taxon>Papilionoidea</taxon>
        <taxon>Nymphalidae</taxon>
        <taxon>Satyrinae</taxon>
        <taxon>Satyrini</taxon>
        <taxon>Mycalesina</taxon>
        <taxon>Bicyclus</taxon>
    </lineage>
</organism>
<dbReference type="GeneID" id="112056378"/>
<keyword evidence="6" id="KW-0675">Receptor</keyword>
<keyword evidence="4 8" id="KW-1133">Transmembrane helix</keyword>
<sequence length="590" mass="68539">MNHTANILPPNPEALRTIGWIAAKIAYYNFDWRYITLVMFHTIQYVVALDSFLSNYKQSVILKRGKFIPQHRNVVPQYVLFGKDTDSLIDTINWLDKSKYDNSGKYIIICTSPYNRDCQESLIFVTLSKVLIINAIYLRAKSLNELMAFSYKIVLPDKCINSEPFALNITECSSDDCFKNLYPEKLKNFFKCPLIISTFEQPPFMYLNNITMEPSGGDGDIVKLVANVLNATLEIKTPIEGNDAGLFRYNNWTGSLGDVYNDRVHVSVCSLPVTANKYGNFQISFIYNYMDIVWTAQLPPFKPSWQKLLSPYQTDLRIALFFMFVGIVCVNAFTNSSMWRNIRRVVKMRPIRSSLLFYSWALFLAMPIMKMPRRRPLLLVVYTWIWFCFVVKNAYQSVLIRSLKNDIYEDFFSDFESVVKNKLPYGGLATLREYYIDEPLIYKNWIALDYDDAKDTLDRISNESTDFVLAMNREIIIEHLIVHNTRRLQLLPEKIVNSPTVMYFKKHSVLTQPVSHVLSICVEAGLTQRTYRNYISHKKQLFSQRLVKGQRKPLTFDNFRACMILIVFGWCLSTIFFAAEAYCGRIEAES</sequence>
<evidence type="ECO:0000256" key="6">
    <source>
        <dbReference type="ARBA" id="ARBA00023170"/>
    </source>
</evidence>
<dbReference type="AlphaFoldDB" id="A0A6J1P0Q0"/>
<dbReference type="GO" id="GO:0005886">
    <property type="term" value="C:plasma membrane"/>
    <property type="evidence" value="ECO:0007669"/>
    <property type="project" value="UniProtKB-SubCell"/>
</dbReference>
<evidence type="ECO:0000256" key="1">
    <source>
        <dbReference type="ARBA" id="ARBA00004651"/>
    </source>
</evidence>
<dbReference type="RefSeq" id="XP_023952569.2">
    <property type="nucleotide sequence ID" value="XM_024096801.2"/>
</dbReference>
<dbReference type="OrthoDB" id="7739311at2759"/>
<comment type="subcellular location">
    <subcellularLocation>
        <location evidence="1">Cell membrane</location>
        <topology evidence="1">Multi-pass membrane protein</topology>
    </subcellularLocation>
</comment>
<dbReference type="SUPFAM" id="SSF53850">
    <property type="entry name" value="Periplasmic binding protein-like II"/>
    <property type="match status" value="1"/>
</dbReference>
<evidence type="ECO:0000256" key="5">
    <source>
        <dbReference type="ARBA" id="ARBA00023136"/>
    </source>
</evidence>
<gene>
    <name evidence="10" type="primary">LOC112056378</name>
</gene>
<feature type="transmembrane region" description="Helical" evidence="8">
    <location>
        <begin position="558"/>
        <end position="579"/>
    </location>
</feature>
<dbReference type="InterPro" id="IPR052192">
    <property type="entry name" value="Insect_Ionotropic_Sensory_Rcpt"/>
</dbReference>
<evidence type="ECO:0000313" key="10">
    <source>
        <dbReference type="RefSeq" id="XP_023952569.2"/>
    </source>
</evidence>
<keyword evidence="2" id="KW-1003">Cell membrane</keyword>
<dbReference type="PANTHER" id="PTHR42643">
    <property type="entry name" value="IONOTROPIC RECEPTOR 20A-RELATED"/>
    <property type="match status" value="1"/>
</dbReference>